<dbReference type="Ensembl" id="ENSSPUT00000017485.1">
    <property type="protein sequence ID" value="ENSSPUP00000016411.1"/>
    <property type="gene ID" value="ENSSPUG00000012712.1"/>
</dbReference>
<accession>A0A8D0H5C0</accession>
<evidence type="ECO:0000313" key="11">
    <source>
        <dbReference type="Ensembl" id="ENSSPUP00000016411.1"/>
    </source>
</evidence>
<reference evidence="11" key="1">
    <citation type="submission" date="2025-08" db="UniProtKB">
        <authorList>
            <consortium name="Ensembl"/>
        </authorList>
    </citation>
    <scope>IDENTIFICATION</scope>
</reference>
<dbReference type="Pfam" id="PF02485">
    <property type="entry name" value="Branch"/>
    <property type="match status" value="1"/>
</dbReference>
<evidence type="ECO:0000256" key="5">
    <source>
        <dbReference type="ARBA" id="ARBA00022692"/>
    </source>
</evidence>
<dbReference type="GeneTree" id="ENSGT00940000156849"/>
<evidence type="ECO:0000256" key="7">
    <source>
        <dbReference type="ARBA" id="ARBA00022989"/>
    </source>
</evidence>
<keyword evidence="7" id="KW-1133">Transmembrane helix</keyword>
<evidence type="ECO:0000256" key="9">
    <source>
        <dbReference type="ARBA" id="ARBA00023180"/>
    </source>
</evidence>
<dbReference type="Proteomes" id="UP000694392">
    <property type="component" value="Unplaced"/>
</dbReference>
<evidence type="ECO:0000256" key="3">
    <source>
        <dbReference type="ARBA" id="ARBA00022676"/>
    </source>
</evidence>
<dbReference type="PANTHER" id="PTHR19297:SF183">
    <property type="entry name" value="N-ACETYLLACTOSAMINIDE BETA-1,6-N-ACETYLGLUCOSAMINYL-TRANSFERASE"/>
    <property type="match status" value="1"/>
</dbReference>
<comment type="similarity">
    <text evidence="10">Belongs to the glycosyltransferase 14 family.</text>
</comment>
<evidence type="ECO:0000256" key="10">
    <source>
        <dbReference type="ARBA" id="ARBA00038150"/>
    </source>
</evidence>
<keyword evidence="8" id="KW-0472">Membrane</keyword>
<evidence type="ECO:0000256" key="4">
    <source>
        <dbReference type="ARBA" id="ARBA00022679"/>
    </source>
</evidence>
<reference evidence="11" key="2">
    <citation type="submission" date="2025-09" db="UniProtKB">
        <authorList>
            <consortium name="Ensembl"/>
        </authorList>
    </citation>
    <scope>IDENTIFICATION</scope>
</reference>
<sequence>GEAFFLIERLTAFGGSTCNEYLIKNHYITRPLSEEEAAFPLAYTMTLHKEFDTFERLFRAIYMPQNVYCIHVDQKAGPEFKQNVEKLLKCFPNAFLASKMELVVYAGISRLQADGNCMKDLLQSGVQWKYLLNTCGQDLPLKTNREIVRHLKIFKGNNITPGVLPPAHAVGRTKYIYKEHIGKGSYMIKAKRMKMPPPHNLTIYFGSAYIAVTREFVQFVLNNRWALDLLEWSKDTYSPDEHFWVTLNRIPG</sequence>
<protein>
    <recommendedName>
        <fullName evidence="13">GCNT2 transferase</fullName>
    </recommendedName>
</protein>
<evidence type="ECO:0000256" key="2">
    <source>
        <dbReference type="ARBA" id="ARBA00004922"/>
    </source>
</evidence>
<dbReference type="GO" id="GO:0007179">
    <property type="term" value="P:transforming growth factor beta receptor signaling pathway"/>
    <property type="evidence" value="ECO:0007669"/>
    <property type="project" value="TreeGrafter"/>
</dbReference>
<name>A0A8D0H5C0_SPHPU</name>
<evidence type="ECO:0000256" key="1">
    <source>
        <dbReference type="ARBA" id="ARBA00004323"/>
    </source>
</evidence>
<keyword evidence="4" id="KW-0808">Transferase</keyword>
<dbReference type="OMA" id="SMFHVTA"/>
<keyword evidence="9" id="KW-0325">Glycoprotein</keyword>
<keyword evidence="3" id="KW-0328">Glycosyltransferase</keyword>
<dbReference type="InterPro" id="IPR003406">
    <property type="entry name" value="Glyco_trans_14"/>
</dbReference>
<evidence type="ECO:0000313" key="12">
    <source>
        <dbReference type="Proteomes" id="UP000694392"/>
    </source>
</evidence>
<evidence type="ECO:0000256" key="6">
    <source>
        <dbReference type="ARBA" id="ARBA00022968"/>
    </source>
</evidence>
<keyword evidence="5" id="KW-0812">Transmembrane</keyword>
<proteinExistence type="inferred from homology"/>
<comment type="subcellular location">
    <subcellularLocation>
        <location evidence="1">Golgi apparatus membrane</location>
        <topology evidence="1">Single-pass type II membrane protein</topology>
    </subcellularLocation>
</comment>
<keyword evidence="12" id="KW-1185">Reference proteome</keyword>
<evidence type="ECO:0008006" key="13">
    <source>
        <dbReference type="Google" id="ProtNLM"/>
    </source>
</evidence>
<dbReference type="AlphaFoldDB" id="A0A8D0H5C0"/>
<keyword evidence="6" id="KW-0735">Signal-anchor</keyword>
<organism evidence="11 12">
    <name type="scientific">Sphenodon punctatus</name>
    <name type="common">Tuatara</name>
    <name type="synonym">Hatteria punctata</name>
    <dbReference type="NCBI Taxonomy" id="8508"/>
    <lineage>
        <taxon>Eukaryota</taxon>
        <taxon>Metazoa</taxon>
        <taxon>Chordata</taxon>
        <taxon>Craniata</taxon>
        <taxon>Vertebrata</taxon>
        <taxon>Euteleostomi</taxon>
        <taxon>Lepidosauria</taxon>
        <taxon>Sphenodontia</taxon>
        <taxon>Sphenodontidae</taxon>
        <taxon>Sphenodon</taxon>
    </lineage>
</organism>
<comment type="pathway">
    <text evidence="2">Protein modification; protein glycosylation.</text>
</comment>
<dbReference type="GO" id="GO:0008375">
    <property type="term" value="F:acetylglucosaminyltransferase activity"/>
    <property type="evidence" value="ECO:0007669"/>
    <property type="project" value="TreeGrafter"/>
</dbReference>
<dbReference type="GO" id="GO:0000139">
    <property type="term" value="C:Golgi membrane"/>
    <property type="evidence" value="ECO:0007669"/>
    <property type="project" value="UniProtKB-SubCell"/>
</dbReference>
<evidence type="ECO:0000256" key="8">
    <source>
        <dbReference type="ARBA" id="ARBA00023136"/>
    </source>
</evidence>
<dbReference type="PANTHER" id="PTHR19297">
    <property type="entry name" value="GLYCOSYLTRANSFERASE 14 FAMILY MEMBER"/>
    <property type="match status" value="1"/>
</dbReference>